<dbReference type="EMBL" id="JAHRHY010000001">
    <property type="protein sequence ID" value="KAG9072923.1"/>
    <property type="molecule type" value="Genomic_DNA"/>
</dbReference>
<organism evidence="1 2">
    <name type="scientific">Linnemannia hyalina</name>
    <dbReference type="NCBI Taxonomy" id="64524"/>
    <lineage>
        <taxon>Eukaryota</taxon>
        <taxon>Fungi</taxon>
        <taxon>Fungi incertae sedis</taxon>
        <taxon>Mucoromycota</taxon>
        <taxon>Mortierellomycotina</taxon>
        <taxon>Mortierellomycetes</taxon>
        <taxon>Mortierellales</taxon>
        <taxon>Mortierellaceae</taxon>
        <taxon>Linnemannia</taxon>
    </lineage>
</organism>
<dbReference type="OrthoDB" id="2416724at2759"/>
<gene>
    <name evidence="1" type="ORF">KI688_000704</name>
</gene>
<accession>A0A9P8BYW6</accession>
<evidence type="ECO:0000313" key="2">
    <source>
        <dbReference type="Proteomes" id="UP000707451"/>
    </source>
</evidence>
<dbReference type="Proteomes" id="UP000707451">
    <property type="component" value="Unassembled WGS sequence"/>
</dbReference>
<evidence type="ECO:0000313" key="1">
    <source>
        <dbReference type="EMBL" id="KAG9072923.1"/>
    </source>
</evidence>
<protein>
    <submittedName>
        <fullName evidence="1">Uncharacterized protein</fullName>
    </submittedName>
</protein>
<name>A0A9P8BYW6_9FUNG</name>
<sequence>MATTAVNPTPTQTKLQVTDAEERDGFVEYCKMRTCERMDAERTDELEEADVDQMRVIAIESKIEWRGFTDEMKMVTVAYAHLELPLQRDFWIERGSVKSTLDAWGTFLKINNATVPEVHATGPARPPSDVHPHHH</sequence>
<reference evidence="1" key="1">
    <citation type="submission" date="2021-06" db="EMBL/GenBank/DDBJ databases">
        <title>Genome Sequence of Mortierella hyaline Strain SCG-10, a Cold-Adapted, Nitrate-Reducing Fungus Isolated from Soil in Minnesota, USA.</title>
        <authorList>
            <person name="Aldossari N."/>
        </authorList>
    </citation>
    <scope>NUCLEOTIDE SEQUENCE</scope>
    <source>
        <strain evidence="1">SCG-10</strain>
    </source>
</reference>
<dbReference type="AlphaFoldDB" id="A0A9P8BYW6"/>
<keyword evidence="2" id="KW-1185">Reference proteome</keyword>
<proteinExistence type="predicted"/>
<comment type="caution">
    <text evidence="1">The sequence shown here is derived from an EMBL/GenBank/DDBJ whole genome shotgun (WGS) entry which is preliminary data.</text>
</comment>